<evidence type="ECO:0000256" key="3">
    <source>
        <dbReference type="ARBA" id="ARBA00022692"/>
    </source>
</evidence>
<evidence type="ECO:0000313" key="8">
    <source>
        <dbReference type="EMBL" id="MBB5209632.1"/>
    </source>
</evidence>
<name>A0A7W8G0L9_9GAMM</name>
<dbReference type="Pfam" id="PF01594">
    <property type="entry name" value="AI-2E_transport"/>
    <property type="match status" value="1"/>
</dbReference>
<dbReference type="InterPro" id="IPR002549">
    <property type="entry name" value="AI-2E-like"/>
</dbReference>
<sequence length="386" mass="41914">MPDTPPVDTLTAPQPGAPAAPVATPEPPPSTTQELSPRPFARSRSAIVFIAVLLALATCYVARDLIVPVLISVFLALCGNPIVARLNRMLVPRWVGSLAVVSGGLAAALFLGSMMLTPAADWLREAPSELRQHIPKLRALAKPLQDATRATESLQHIADDAPQQPAVRVLERPGSGMLELVTGAPRALGTVLAVTILWFFFMVYAEDLLRRFVTVVPGWRRKRVTVDILRAIQLDISRYVLTVSVINTCLGIATGLALWGIGLPWQDALLWGAVCGLFNFAPYIGPLLAAVALCVVGLVQFDTIGEALLAPGAFLFLHLIEGQIVTPLILGRRMAISPVILLLWLFLWGWMWSIAGLLLAVPMLVCFKIYCSRVESLRSWALMMEP</sequence>
<gene>
    <name evidence="8" type="ORF">HNQ52_003204</name>
</gene>
<reference evidence="8 9" key="1">
    <citation type="submission" date="2020-08" db="EMBL/GenBank/DDBJ databases">
        <title>Genomic Encyclopedia of Type Strains, Phase IV (KMG-IV): sequencing the most valuable type-strain genomes for metagenomic binning, comparative biology and taxonomic classification.</title>
        <authorList>
            <person name="Goeker M."/>
        </authorList>
    </citation>
    <scope>NUCLEOTIDE SEQUENCE [LARGE SCALE GENOMIC DNA]</scope>
    <source>
        <strain evidence="8 9">DSM 24163</strain>
    </source>
</reference>
<dbReference type="PANTHER" id="PTHR21716:SF16">
    <property type="entry name" value="BLL1467 PROTEIN"/>
    <property type="match status" value="1"/>
</dbReference>
<dbReference type="AlphaFoldDB" id="A0A7W8G0L9"/>
<feature type="region of interest" description="Disordered" evidence="6">
    <location>
        <begin position="1"/>
        <end position="37"/>
    </location>
</feature>
<feature type="transmembrane region" description="Helical" evidence="7">
    <location>
        <begin position="69"/>
        <end position="87"/>
    </location>
</feature>
<dbReference type="RefSeq" id="WP_183962168.1">
    <property type="nucleotide sequence ID" value="NZ_JACHHP010000007.1"/>
</dbReference>
<keyword evidence="9" id="KW-1185">Reference proteome</keyword>
<comment type="caution">
    <text evidence="8">The sequence shown here is derived from an EMBL/GenBank/DDBJ whole genome shotgun (WGS) entry which is preliminary data.</text>
</comment>
<evidence type="ECO:0000256" key="2">
    <source>
        <dbReference type="ARBA" id="ARBA00009773"/>
    </source>
</evidence>
<feature type="transmembrane region" description="Helical" evidence="7">
    <location>
        <begin position="350"/>
        <end position="370"/>
    </location>
</feature>
<feature type="transmembrane region" description="Helical" evidence="7">
    <location>
        <begin position="308"/>
        <end position="330"/>
    </location>
</feature>
<dbReference type="GO" id="GO:0055085">
    <property type="term" value="P:transmembrane transport"/>
    <property type="evidence" value="ECO:0007669"/>
    <property type="project" value="TreeGrafter"/>
</dbReference>
<keyword evidence="3 7" id="KW-0812">Transmembrane</keyword>
<feature type="transmembrane region" description="Helical" evidence="7">
    <location>
        <begin position="268"/>
        <end position="296"/>
    </location>
</feature>
<evidence type="ECO:0000256" key="6">
    <source>
        <dbReference type="SAM" id="MobiDB-lite"/>
    </source>
</evidence>
<feature type="compositionally biased region" description="Low complexity" evidence="6">
    <location>
        <begin position="9"/>
        <end position="23"/>
    </location>
</feature>
<comment type="similarity">
    <text evidence="2">Belongs to the autoinducer-2 exporter (AI-2E) (TC 2.A.86) family.</text>
</comment>
<evidence type="ECO:0000256" key="1">
    <source>
        <dbReference type="ARBA" id="ARBA00004141"/>
    </source>
</evidence>
<organism evidence="8 9">
    <name type="scientific">Chiayiivirga flava</name>
    <dbReference type="NCBI Taxonomy" id="659595"/>
    <lineage>
        <taxon>Bacteria</taxon>
        <taxon>Pseudomonadati</taxon>
        <taxon>Pseudomonadota</taxon>
        <taxon>Gammaproteobacteria</taxon>
        <taxon>Lysobacterales</taxon>
        <taxon>Lysobacteraceae</taxon>
        <taxon>Chiayiivirga</taxon>
    </lineage>
</organism>
<evidence type="ECO:0000256" key="4">
    <source>
        <dbReference type="ARBA" id="ARBA00022989"/>
    </source>
</evidence>
<feature type="transmembrane region" description="Helical" evidence="7">
    <location>
        <begin position="187"/>
        <end position="205"/>
    </location>
</feature>
<evidence type="ECO:0000256" key="7">
    <source>
        <dbReference type="SAM" id="Phobius"/>
    </source>
</evidence>
<protein>
    <submittedName>
        <fullName evidence="8">Putative PurR-regulated permease PerM</fullName>
    </submittedName>
</protein>
<feature type="transmembrane region" description="Helical" evidence="7">
    <location>
        <begin position="94"/>
        <end position="116"/>
    </location>
</feature>
<feature type="transmembrane region" description="Helical" evidence="7">
    <location>
        <begin position="239"/>
        <end position="262"/>
    </location>
</feature>
<dbReference type="GO" id="GO:0016020">
    <property type="term" value="C:membrane"/>
    <property type="evidence" value="ECO:0007669"/>
    <property type="project" value="UniProtKB-SubCell"/>
</dbReference>
<keyword evidence="5 7" id="KW-0472">Membrane</keyword>
<dbReference type="Proteomes" id="UP000521199">
    <property type="component" value="Unassembled WGS sequence"/>
</dbReference>
<keyword evidence="4 7" id="KW-1133">Transmembrane helix</keyword>
<dbReference type="EMBL" id="JACHHP010000007">
    <property type="protein sequence ID" value="MBB5209632.1"/>
    <property type="molecule type" value="Genomic_DNA"/>
</dbReference>
<proteinExistence type="inferred from homology"/>
<comment type="subcellular location">
    <subcellularLocation>
        <location evidence="1">Membrane</location>
        <topology evidence="1">Multi-pass membrane protein</topology>
    </subcellularLocation>
</comment>
<dbReference type="PANTHER" id="PTHR21716">
    <property type="entry name" value="TRANSMEMBRANE PROTEIN"/>
    <property type="match status" value="1"/>
</dbReference>
<accession>A0A7W8G0L9</accession>
<evidence type="ECO:0000313" key="9">
    <source>
        <dbReference type="Proteomes" id="UP000521199"/>
    </source>
</evidence>
<evidence type="ECO:0000256" key="5">
    <source>
        <dbReference type="ARBA" id="ARBA00023136"/>
    </source>
</evidence>